<dbReference type="Proteomes" id="UP000030969">
    <property type="component" value="Unassembled WGS sequence"/>
</dbReference>
<accession>A0AAJ0J1M7</accession>
<sequence length="442" mass="46543">MPPSPKMPPRTALSMETLLAYTAAHVGKSLLWYTGELLLIFALTEYVGLGATAAGVSVAAGLLVSAAMGLFTARRWHAGVSLAWAGRAQWRGIAMAAVTMSLLFLVPLLPPPVRLPCVLLLSLPFRAAYAISDVAQNTLLGLSCWPWRGAQGVSALRLIGSGLAALSMSAAIGLLLSRPHAGAATAMAVVCSASCIAVSSSWWLRQTLQSQTHDIKSVPAHRSGAPSRHHQLLPLVVIAMLSLTLPTFTKLAPYLAQTLVVSRRWGSAVLISYAIGSVIVQPLAARLHTGAFRRLGYSGAVLAGCGLLFAMQTTRGIWLDAALALCVGMAAGSAGQWVWARHCELSTQYGPAQQAHRFATLTALAQVALALGSAAIGILLRLYNDHGAAQAQLAWSMAIGPVVCGAACVLLAWSSRMSLERRLPAETAPTSTPLKTWLRPWG</sequence>
<gene>
    <name evidence="2" type="ORF">OR61_01940</name>
</gene>
<feature type="transmembrane region" description="Helical" evidence="1">
    <location>
        <begin position="295"/>
        <end position="311"/>
    </location>
</feature>
<comment type="caution">
    <text evidence="2">The sequence shown here is derived from an EMBL/GenBank/DDBJ whole genome shotgun (WGS) entry which is preliminary data.</text>
</comment>
<proteinExistence type="predicted"/>
<keyword evidence="1" id="KW-1133">Transmembrane helix</keyword>
<evidence type="ECO:0000256" key="1">
    <source>
        <dbReference type="SAM" id="Phobius"/>
    </source>
</evidence>
<feature type="transmembrane region" description="Helical" evidence="1">
    <location>
        <begin position="182"/>
        <end position="204"/>
    </location>
</feature>
<feature type="transmembrane region" description="Helical" evidence="1">
    <location>
        <begin position="317"/>
        <end position="340"/>
    </location>
</feature>
<dbReference type="SUPFAM" id="SSF103473">
    <property type="entry name" value="MFS general substrate transporter"/>
    <property type="match status" value="1"/>
</dbReference>
<organism evidence="2 3">
    <name type="scientific">Xanthomonas vesicatoria</name>
    <dbReference type="NCBI Taxonomy" id="56460"/>
    <lineage>
        <taxon>Bacteria</taxon>
        <taxon>Pseudomonadati</taxon>
        <taxon>Pseudomonadota</taxon>
        <taxon>Gammaproteobacteria</taxon>
        <taxon>Lysobacterales</taxon>
        <taxon>Lysobacteraceae</taxon>
        <taxon>Xanthomonas</taxon>
    </lineage>
</organism>
<evidence type="ECO:0000313" key="3">
    <source>
        <dbReference type="Proteomes" id="UP000030969"/>
    </source>
</evidence>
<dbReference type="InterPro" id="IPR036259">
    <property type="entry name" value="MFS_trans_sf"/>
</dbReference>
<protein>
    <submittedName>
        <fullName evidence="2">Membrane protein</fullName>
    </submittedName>
</protein>
<reference evidence="2 3" key="1">
    <citation type="submission" date="2014-11" db="EMBL/GenBank/DDBJ databases">
        <title>Draft Genome Sequences of Xanthomonas vesicatoria Strains from the Balkan Peninsula.</title>
        <authorList>
            <person name="Vancheva T."/>
            <person name="Lefeuvre P."/>
            <person name="Bogatzevska N."/>
            <person name="Moncheva P."/>
            <person name="Koebnik R."/>
        </authorList>
    </citation>
    <scope>NUCLEOTIDE SEQUENCE [LARGE SCALE GENOMIC DNA]</scope>
    <source>
        <strain evidence="2 3">53M</strain>
    </source>
</reference>
<evidence type="ECO:0000313" key="2">
    <source>
        <dbReference type="EMBL" id="KHM98218.1"/>
    </source>
</evidence>
<feature type="transmembrane region" description="Helical" evidence="1">
    <location>
        <begin position="232"/>
        <end position="253"/>
    </location>
</feature>
<keyword evidence="1" id="KW-0812">Transmembrane</keyword>
<name>A0AAJ0J1M7_9XANT</name>
<feature type="transmembrane region" description="Helical" evidence="1">
    <location>
        <begin position="155"/>
        <end position="176"/>
    </location>
</feature>
<dbReference type="AlphaFoldDB" id="A0AAJ0J1M7"/>
<feature type="transmembrane region" description="Helical" evidence="1">
    <location>
        <begin position="392"/>
        <end position="413"/>
    </location>
</feature>
<feature type="transmembrane region" description="Helical" evidence="1">
    <location>
        <begin position="265"/>
        <end position="283"/>
    </location>
</feature>
<feature type="transmembrane region" description="Helical" evidence="1">
    <location>
        <begin position="361"/>
        <end position="380"/>
    </location>
</feature>
<feature type="transmembrane region" description="Helical" evidence="1">
    <location>
        <begin position="46"/>
        <end position="71"/>
    </location>
</feature>
<dbReference type="EMBL" id="JSYJ01000006">
    <property type="protein sequence ID" value="KHM98218.1"/>
    <property type="molecule type" value="Genomic_DNA"/>
</dbReference>
<feature type="transmembrane region" description="Helical" evidence="1">
    <location>
        <begin position="92"/>
        <end position="109"/>
    </location>
</feature>
<dbReference type="Gene3D" id="1.20.1250.20">
    <property type="entry name" value="MFS general substrate transporter like domains"/>
    <property type="match status" value="1"/>
</dbReference>
<keyword evidence="1" id="KW-0472">Membrane</keyword>